<accession>A0A3S1CBC9</accession>
<dbReference type="InterPro" id="IPR052519">
    <property type="entry name" value="Euk-type_GlcNAc_Kinase"/>
</dbReference>
<proteinExistence type="predicted"/>
<evidence type="ECO:0000313" key="2">
    <source>
        <dbReference type="EMBL" id="RUT48187.1"/>
    </source>
</evidence>
<dbReference type="Pfam" id="PF01869">
    <property type="entry name" value="BcrAD_BadFG"/>
    <property type="match status" value="1"/>
</dbReference>
<dbReference type="PANTHER" id="PTHR43190">
    <property type="entry name" value="N-ACETYL-D-GLUCOSAMINE KINASE"/>
    <property type="match status" value="1"/>
</dbReference>
<dbReference type="RefSeq" id="WP_127190608.1">
    <property type="nucleotide sequence ID" value="NZ_RZNY01000002.1"/>
</dbReference>
<dbReference type="SUPFAM" id="SSF53067">
    <property type="entry name" value="Actin-like ATPase domain"/>
    <property type="match status" value="2"/>
</dbReference>
<dbReference type="AlphaFoldDB" id="A0A3S1CBC9"/>
<dbReference type="OrthoDB" id="9772633at2"/>
<dbReference type="InterPro" id="IPR043129">
    <property type="entry name" value="ATPase_NBD"/>
</dbReference>
<evidence type="ECO:0000313" key="3">
    <source>
        <dbReference type="Proteomes" id="UP000279446"/>
    </source>
</evidence>
<feature type="domain" description="ATPase BadF/BadG/BcrA/BcrD type" evidence="1">
    <location>
        <begin position="5"/>
        <end position="296"/>
    </location>
</feature>
<dbReference type="PANTHER" id="PTHR43190:SF3">
    <property type="entry name" value="N-ACETYL-D-GLUCOSAMINE KINASE"/>
    <property type="match status" value="1"/>
</dbReference>
<sequence length="328" mass="35501">MEYYLGIDAGGSKTSAVITDRTGSIVGKGLSGCGNHQLGVELARSNIDEAIQQALHSSDLNRTDITYALFGLAGADREADYVILRPMIKELGFAHYDIACDTVIGLRAGTRQPYGVVLICGTGTNCFGINPQGKELQCGGFGYAFGDFGGGSELAVEVLRSVIRSWEGREESTLLTAAVLDMLGYTSVDTLFHDFLDEGKRIPKDLTKLLFPAADQGDLVARRILRKQGTELGLSARAVINRLQMQDILLDVVLVGSVLTRNDGKYMIPYIQEQLTDGCTLRVLTMEPVAGAILLAMENDGLIIKDEVYEQLELQLSIEGKNSACVKI</sequence>
<gene>
    <name evidence="2" type="ORF">EJP82_03370</name>
</gene>
<dbReference type="Gene3D" id="3.30.420.40">
    <property type="match status" value="2"/>
</dbReference>
<keyword evidence="3" id="KW-1185">Reference proteome</keyword>
<dbReference type="InterPro" id="IPR002731">
    <property type="entry name" value="ATPase_BadF"/>
</dbReference>
<dbReference type="CDD" id="cd24007">
    <property type="entry name" value="ASKHA_NBD_eukNAGK-like"/>
    <property type="match status" value="1"/>
</dbReference>
<comment type="caution">
    <text evidence="2">The sequence shown here is derived from an EMBL/GenBank/DDBJ whole genome shotgun (WGS) entry which is preliminary data.</text>
</comment>
<reference evidence="2 3" key="1">
    <citation type="submission" date="2018-12" db="EMBL/GenBank/DDBJ databases">
        <authorList>
            <person name="Sun L."/>
            <person name="Chen Z."/>
        </authorList>
    </citation>
    <scope>NUCLEOTIDE SEQUENCE [LARGE SCALE GENOMIC DNA]</scope>
    <source>
        <strain evidence="2 3">DSM 15890</strain>
    </source>
</reference>
<evidence type="ECO:0000259" key="1">
    <source>
        <dbReference type="Pfam" id="PF01869"/>
    </source>
</evidence>
<dbReference type="EMBL" id="RZNY01000002">
    <property type="protein sequence ID" value="RUT48187.1"/>
    <property type="molecule type" value="Genomic_DNA"/>
</dbReference>
<organism evidence="2 3">
    <name type="scientific">Paenibacillus anaericanus</name>
    <dbReference type="NCBI Taxonomy" id="170367"/>
    <lineage>
        <taxon>Bacteria</taxon>
        <taxon>Bacillati</taxon>
        <taxon>Bacillota</taxon>
        <taxon>Bacilli</taxon>
        <taxon>Bacillales</taxon>
        <taxon>Paenibacillaceae</taxon>
        <taxon>Paenibacillus</taxon>
    </lineage>
</organism>
<name>A0A3S1CBC9_9BACL</name>
<protein>
    <submittedName>
        <fullName evidence="2">ATPase</fullName>
    </submittedName>
</protein>
<dbReference type="Proteomes" id="UP000279446">
    <property type="component" value="Unassembled WGS sequence"/>
</dbReference>